<feature type="region of interest" description="Disordered" evidence="8">
    <location>
        <begin position="539"/>
        <end position="563"/>
    </location>
</feature>
<evidence type="ECO:0000259" key="9">
    <source>
        <dbReference type="PROSITE" id="PS50893"/>
    </source>
</evidence>
<dbReference type="InterPro" id="IPR013563">
    <property type="entry name" value="Oligopep_ABC_C"/>
</dbReference>
<dbReference type="SMART" id="SM00382">
    <property type="entry name" value="AAA"/>
    <property type="match status" value="2"/>
</dbReference>
<dbReference type="PANTHER" id="PTHR43297:SF2">
    <property type="entry name" value="DIPEPTIDE TRANSPORT ATP-BINDING PROTEIN DPPD"/>
    <property type="match status" value="1"/>
</dbReference>
<dbReference type="GO" id="GO:0015833">
    <property type="term" value="P:peptide transport"/>
    <property type="evidence" value="ECO:0007669"/>
    <property type="project" value="InterPro"/>
</dbReference>
<dbReference type="NCBIfam" id="NF007739">
    <property type="entry name" value="PRK10419.1"/>
    <property type="match status" value="2"/>
</dbReference>
<dbReference type="FunFam" id="3.40.50.300:FF:000016">
    <property type="entry name" value="Oligopeptide ABC transporter ATP-binding component"/>
    <property type="match status" value="1"/>
</dbReference>
<evidence type="ECO:0000256" key="4">
    <source>
        <dbReference type="ARBA" id="ARBA00022475"/>
    </source>
</evidence>
<evidence type="ECO:0000256" key="7">
    <source>
        <dbReference type="ARBA" id="ARBA00023136"/>
    </source>
</evidence>
<dbReference type="InterPro" id="IPR017871">
    <property type="entry name" value="ABC_transporter-like_CS"/>
</dbReference>
<keyword evidence="11" id="KW-1185">Reference proteome</keyword>
<dbReference type="AlphaFoldDB" id="A0A4Q9KPA9"/>
<comment type="caution">
    <text evidence="10">The sequence shown here is derived from an EMBL/GenBank/DDBJ whole genome shotgun (WGS) entry which is preliminary data.</text>
</comment>
<keyword evidence="6 10" id="KW-0067">ATP-binding</keyword>
<evidence type="ECO:0000256" key="6">
    <source>
        <dbReference type="ARBA" id="ARBA00022840"/>
    </source>
</evidence>
<dbReference type="PANTHER" id="PTHR43297">
    <property type="entry name" value="OLIGOPEPTIDE TRANSPORT ATP-BINDING PROTEIN APPD"/>
    <property type="match status" value="1"/>
</dbReference>
<protein>
    <submittedName>
        <fullName evidence="10">ABC transporter ATP-binding protein</fullName>
    </submittedName>
</protein>
<evidence type="ECO:0000256" key="2">
    <source>
        <dbReference type="ARBA" id="ARBA00005417"/>
    </source>
</evidence>
<dbReference type="InterPro" id="IPR003439">
    <property type="entry name" value="ABC_transporter-like_ATP-bd"/>
</dbReference>
<dbReference type="RefSeq" id="WP_131170844.1">
    <property type="nucleotide sequence ID" value="NZ_FXTL01000001.1"/>
</dbReference>
<dbReference type="Proteomes" id="UP000291933">
    <property type="component" value="Unassembled WGS sequence"/>
</dbReference>
<dbReference type="GO" id="GO:0016887">
    <property type="term" value="F:ATP hydrolysis activity"/>
    <property type="evidence" value="ECO:0007669"/>
    <property type="project" value="InterPro"/>
</dbReference>
<dbReference type="Pfam" id="PF00005">
    <property type="entry name" value="ABC_tran"/>
    <property type="match status" value="2"/>
</dbReference>
<organism evidence="10 11">
    <name type="scientific">Propioniciclava tarda</name>
    <dbReference type="NCBI Taxonomy" id="433330"/>
    <lineage>
        <taxon>Bacteria</taxon>
        <taxon>Bacillati</taxon>
        <taxon>Actinomycetota</taxon>
        <taxon>Actinomycetes</taxon>
        <taxon>Propionibacteriales</taxon>
        <taxon>Propionibacteriaceae</taxon>
        <taxon>Propioniciclava</taxon>
    </lineage>
</organism>
<accession>A0A4Q9KPA9</accession>
<keyword evidence="3" id="KW-0813">Transport</keyword>
<keyword evidence="4" id="KW-1003">Cell membrane</keyword>
<dbReference type="NCBIfam" id="NF008453">
    <property type="entry name" value="PRK11308.1"/>
    <property type="match status" value="2"/>
</dbReference>
<dbReference type="InterPro" id="IPR027417">
    <property type="entry name" value="P-loop_NTPase"/>
</dbReference>
<evidence type="ECO:0000256" key="5">
    <source>
        <dbReference type="ARBA" id="ARBA00022741"/>
    </source>
</evidence>
<evidence type="ECO:0000313" key="11">
    <source>
        <dbReference type="Proteomes" id="UP000291933"/>
    </source>
</evidence>
<keyword evidence="7" id="KW-0472">Membrane</keyword>
<dbReference type="GO" id="GO:0005886">
    <property type="term" value="C:plasma membrane"/>
    <property type="evidence" value="ECO:0007669"/>
    <property type="project" value="UniProtKB-SubCell"/>
</dbReference>
<dbReference type="EMBL" id="SDMR01000001">
    <property type="protein sequence ID" value="TBT96432.1"/>
    <property type="molecule type" value="Genomic_DNA"/>
</dbReference>
<evidence type="ECO:0000256" key="1">
    <source>
        <dbReference type="ARBA" id="ARBA00004202"/>
    </source>
</evidence>
<dbReference type="PROSITE" id="PS00211">
    <property type="entry name" value="ABC_TRANSPORTER_1"/>
    <property type="match status" value="1"/>
</dbReference>
<evidence type="ECO:0000256" key="3">
    <source>
        <dbReference type="ARBA" id="ARBA00022448"/>
    </source>
</evidence>
<dbReference type="CDD" id="cd03257">
    <property type="entry name" value="ABC_NikE_OppD_transporters"/>
    <property type="match status" value="2"/>
</dbReference>
<sequence>MTDPKDRSPILTCRDLTVTFTTEGESTEVTHAVSFELKRGRTLALVGESGSGKSVTAMSLVGLLPGTASITGSARFDGEELIGATEERLRSLRGSGIGVIFQEPMTALNPVYTVRALLREALRAHGMHAETQIRLRSVELLQLVGMPDPEKRLGFYPHQLSGGQRQRCMIALAISGNPGLLIADEPTTALDVTVQADILALLRSLQDQLGMAMLFITHDMGVVAEVADSVCVMKDGRVVEQSDVFTLFRSPDQPYTRDLLAAVPELHVSGPSADEPSREEAADDVVLELRSLSVRYPGGFRRPPVMAVDSVDLRLARGTTVGLVGESGSGKSTIGRVIVGLVEPTSGGLVINGSDLTSLRPRQRRAARRNVSIVFQDPASSLNPRSPIGKTVVEPLVRRGALRGHTESRRRAGSLLEQVSLPASWIDRYPHELSGGQRQRIGIARAIAVEPEILVADEPTSALDVSVQASVLELLRELQERMHFSCIFITHDLAVVDNLADSVVVLQQGHIVEMGATGQVLRHPAEPYTQRLVAAAPIPDPLVQKERAASRRSSRSKGSSAST</sequence>
<comment type="subcellular location">
    <subcellularLocation>
        <location evidence="1">Cell membrane</location>
        <topology evidence="1">Peripheral membrane protein</topology>
    </subcellularLocation>
</comment>
<comment type="similarity">
    <text evidence="2">Belongs to the ABC transporter superfamily.</text>
</comment>
<dbReference type="Pfam" id="PF08352">
    <property type="entry name" value="oligo_HPY"/>
    <property type="match status" value="2"/>
</dbReference>
<dbReference type="InterPro" id="IPR050388">
    <property type="entry name" value="ABC_Ni/Peptide_Import"/>
</dbReference>
<proteinExistence type="inferred from homology"/>
<gene>
    <name evidence="10" type="ORF">ET996_01935</name>
</gene>
<dbReference type="InterPro" id="IPR003593">
    <property type="entry name" value="AAA+_ATPase"/>
</dbReference>
<evidence type="ECO:0000313" key="10">
    <source>
        <dbReference type="EMBL" id="TBT96432.1"/>
    </source>
</evidence>
<feature type="domain" description="ABC transporter" evidence="9">
    <location>
        <begin position="289"/>
        <end position="533"/>
    </location>
</feature>
<dbReference type="SUPFAM" id="SSF52540">
    <property type="entry name" value="P-loop containing nucleoside triphosphate hydrolases"/>
    <property type="match status" value="2"/>
</dbReference>
<feature type="domain" description="ABC transporter" evidence="9">
    <location>
        <begin position="11"/>
        <end position="260"/>
    </location>
</feature>
<dbReference type="OrthoDB" id="5357528at2"/>
<dbReference type="Gene3D" id="3.40.50.300">
    <property type="entry name" value="P-loop containing nucleotide triphosphate hydrolases"/>
    <property type="match status" value="2"/>
</dbReference>
<reference evidence="10 11" key="1">
    <citation type="submission" date="2019-01" db="EMBL/GenBank/DDBJ databases">
        <title>Lactibacter flavus gen. nov., sp. nov., a novel bacterium of the family Propionibacteriaceae isolated from raw milk and dairy products.</title>
        <authorList>
            <person name="Huptas C."/>
            <person name="Wenning M."/>
            <person name="Breitenwieser F."/>
            <person name="Doll E."/>
            <person name="Von Neubeck M."/>
            <person name="Busse H.-J."/>
            <person name="Scherer S."/>
        </authorList>
    </citation>
    <scope>NUCLEOTIDE SEQUENCE [LARGE SCALE GENOMIC DNA]</scope>
    <source>
        <strain evidence="11">DSM 22130 / JCM 15804 / WR061</strain>
    </source>
</reference>
<name>A0A4Q9KPA9_PROTD</name>
<dbReference type="PROSITE" id="PS50893">
    <property type="entry name" value="ABC_TRANSPORTER_2"/>
    <property type="match status" value="2"/>
</dbReference>
<evidence type="ECO:0000256" key="8">
    <source>
        <dbReference type="SAM" id="MobiDB-lite"/>
    </source>
</evidence>
<dbReference type="GO" id="GO:0005524">
    <property type="term" value="F:ATP binding"/>
    <property type="evidence" value="ECO:0007669"/>
    <property type="project" value="UniProtKB-KW"/>
</dbReference>
<keyword evidence="5" id="KW-0547">Nucleotide-binding</keyword>